<dbReference type="AlphaFoldDB" id="A0A173MDF5"/>
<keyword evidence="2" id="KW-1185">Reference proteome</keyword>
<dbReference type="STRING" id="477680.SAMN05421788_108231"/>
<protein>
    <submittedName>
        <fullName evidence="1">Uncharacterized protein</fullName>
    </submittedName>
</protein>
<evidence type="ECO:0000313" key="2">
    <source>
        <dbReference type="Proteomes" id="UP000186917"/>
    </source>
</evidence>
<dbReference type="KEGG" id="fln:FLA_1634"/>
<dbReference type="Proteomes" id="UP000186917">
    <property type="component" value="Unassembled WGS sequence"/>
</dbReference>
<proteinExistence type="predicted"/>
<dbReference type="EMBL" id="FTOR01000008">
    <property type="protein sequence ID" value="SIT29154.1"/>
    <property type="molecule type" value="Genomic_DNA"/>
</dbReference>
<gene>
    <name evidence="1" type="ORF">SAMN05421788_108231</name>
</gene>
<reference evidence="2" key="1">
    <citation type="submission" date="2017-01" db="EMBL/GenBank/DDBJ databases">
        <authorList>
            <person name="Varghese N."/>
            <person name="Submissions S."/>
        </authorList>
    </citation>
    <scope>NUCLEOTIDE SEQUENCE [LARGE SCALE GENOMIC DNA]</scope>
    <source>
        <strain evidence="2">DSM 21054</strain>
    </source>
</reference>
<organism evidence="1 2">
    <name type="scientific">Filimonas lacunae</name>
    <dbReference type="NCBI Taxonomy" id="477680"/>
    <lineage>
        <taxon>Bacteria</taxon>
        <taxon>Pseudomonadati</taxon>
        <taxon>Bacteroidota</taxon>
        <taxon>Chitinophagia</taxon>
        <taxon>Chitinophagales</taxon>
        <taxon>Chitinophagaceae</taxon>
        <taxon>Filimonas</taxon>
    </lineage>
</organism>
<evidence type="ECO:0000313" key="1">
    <source>
        <dbReference type="EMBL" id="SIT29154.1"/>
    </source>
</evidence>
<accession>A0A173MDF5</accession>
<name>A0A173MDF5_9BACT</name>
<dbReference type="RefSeq" id="WP_076381247.1">
    <property type="nucleotide sequence ID" value="NZ_AP017422.1"/>
</dbReference>
<sequence>MAYRNAFEAIEQLCSVYTEEDAIAILESQYAQSLFGREIGGEYDLKPGTSYAFNCHLKEVLRHLYQWNNADQEKIRNGLQSGDGECFEPIID</sequence>